<organism evidence="10 11">
    <name type="scientific">Ktedonospora formicarum</name>
    <dbReference type="NCBI Taxonomy" id="2778364"/>
    <lineage>
        <taxon>Bacteria</taxon>
        <taxon>Bacillati</taxon>
        <taxon>Chloroflexota</taxon>
        <taxon>Ktedonobacteria</taxon>
        <taxon>Ktedonobacterales</taxon>
        <taxon>Ktedonobacteraceae</taxon>
        <taxon>Ktedonospora</taxon>
    </lineage>
</organism>
<dbReference type="Pfam" id="PF00953">
    <property type="entry name" value="Glycos_transf_4"/>
    <property type="match status" value="1"/>
</dbReference>
<dbReference type="EMBL" id="BNJF01000001">
    <property type="protein sequence ID" value="GHO44947.1"/>
    <property type="molecule type" value="Genomic_DNA"/>
</dbReference>
<evidence type="ECO:0000256" key="7">
    <source>
        <dbReference type="PIRSR" id="PIRSR600715-1"/>
    </source>
</evidence>
<feature type="binding site" evidence="7">
    <location>
        <position position="206"/>
    </location>
    <ligand>
        <name>Mg(2+)</name>
        <dbReference type="ChEBI" id="CHEBI:18420"/>
    </ligand>
</feature>
<evidence type="ECO:0000313" key="10">
    <source>
        <dbReference type="EMBL" id="GHO44947.1"/>
    </source>
</evidence>
<keyword evidence="11" id="KW-1185">Reference proteome</keyword>
<dbReference type="GO" id="GO:0071555">
    <property type="term" value="P:cell wall organization"/>
    <property type="evidence" value="ECO:0007669"/>
    <property type="project" value="TreeGrafter"/>
</dbReference>
<evidence type="ECO:0000256" key="6">
    <source>
        <dbReference type="ARBA" id="ARBA00023136"/>
    </source>
</evidence>
<comment type="cofactor">
    <cofactor evidence="7">
        <name>Mg(2+)</name>
        <dbReference type="ChEBI" id="CHEBI:18420"/>
    </cofactor>
</comment>
<evidence type="ECO:0000256" key="1">
    <source>
        <dbReference type="ARBA" id="ARBA00004651"/>
    </source>
</evidence>
<feature type="region of interest" description="Disordered" evidence="8">
    <location>
        <begin position="392"/>
        <end position="415"/>
    </location>
</feature>
<dbReference type="PANTHER" id="PTHR22926:SF3">
    <property type="entry name" value="UNDECAPRENYL-PHOSPHATE ALPHA-N-ACETYLGLUCOSAMINYL 1-PHOSPHATE TRANSFERASE"/>
    <property type="match status" value="1"/>
</dbReference>
<feature type="transmembrane region" description="Helical" evidence="9">
    <location>
        <begin position="98"/>
        <end position="116"/>
    </location>
</feature>
<keyword evidence="5 9" id="KW-1133">Transmembrane helix</keyword>
<sequence length="415" mass="45623">MALIRIIEAQVSSSTVPQPLLIIGGGVVAFLLTYLLTFGVIKFCAKFNLLDRPNRDQRDRIHKKPVPRLGGVAIFLGFIFASLLFYVTNPEVQGDEMIRYILLMIAALLLVVTHAYDDVRGLSAPIKFAIQTVAVIIILGPWNWHFYGIILFGFSNPFGVTHGTNLPWYQQTIISVFIHTPDITWLAIPAVLITWFWFVGMTNTINFIDGLDGLASGVVAITGIFITIVCVIQKQYTIATLAGIFSGAVLGFMPHNWSPAKIFMGDSGSQFLGLMLAGFSIMGGAKVALALMVLGIPILDVAVIIVRRLRRGQSFAQADTTSHLHYRLLATGLTARQICYIFYGLTTAFGLLALSLPRNVKIIGLILVGATMFFLIFWLDNLQKQREMLLQATPSPAREPHSSGEDHHTPAHAEG</sequence>
<accession>A0A8J3I2B4</accession>
<keyword evidence="4 9" id="KW-0812">Transmembrane</keyword>
<dbReference type="GO" id="GO:0046872">
    <property type="term" value="F:metal ion binding"/>
    <property type="evidence" value="ECO:0007669"/>
    <property type="project" value="UniProtKB-KW"/>
</dbReference>
<evidence type="ECO:0000256" key="2">
    <source>
        <dbReference type="ARBA" id="ARBA00022475"/>
    </source>
</evidence>
<keyword evidence="7" id="KW-0460">Magnesium</keyword>
<evidence type="ECO:0000256" key="4">
    <source>
        <dbReference type="ARBA" id="ARBA00022692"/>
    </source>
</evidence>
<proteinExistence type="predicted"/>
<comment type="subcellular location">
    <subcellularLocation>
        <location evidence="1">Cell membrane</location>
        <topology evidence="1">Multi-pass membrane protein</topology>
    </subcellularLocation>
</comment>
<feature type="transmembrane region" description="Helical" evidence="9">
    <location>
        <begin position="66"/>
        <end position="86"/>
    </location>
</feature>
<reference evidence="10" key="1">
    <citation type="submission" date="2020-10" db="EMBL/GenBank/DDBJ databases">
        <title>Taxonomic study of unclassified bacteria belonging to the class Ktedonobacteria.</title>
        <authorList>
            <person name="Yabe S."/>
            <person name="Wang C.M."/>
            <person name="Zheng Y."/>
            <person name="Sakai Y."/>
            <person name="Cavaletti L."/>
            <person name="Monciardini P."/>
            <person name="Donadio S."/>
        </authorList>
    </citation>
    <scope>NUCLEOTIDE SEQUENCE</scope>
    <source>
        <strain evidence="10">SOSP1-1</strain>
    </source>
</reference>
<dbReference type="InterPro" id="IPR018480">
    <property type="entry name" value="PNAcMuramoyl-5peptid_Trfase_CS"/>
</dbReference>
<feature type="transmembrane region" description="Helical" evidence="9">
    <location>
        <begin position="210"/>
        <end position="229"/>
    </location>
</feature>
<dbReference type="GO" id="GO:0009103">
    <property type="term" value="P:lipopolysaccharide biosynthetic process"/>
    <property type="evidence" value="ECO:0007669"/>
    <property type="project" value="TreeGrafter"/>
</dbReference>
<feature type="transmembrane region" description="Helical" evidence="9">
    <location>
        <begin position="20"/>
        <end position="45"/>
    </location>
</feature>
<dbReference type="InterPro" id="IPR000715">
    <property type="entry name" value="Glycosyl_transferase_4"/>
</dbReference>
<feature type="compositionally biased region" description="Basic and acidic residues" evidence="8">
    <location>
        <begin position="398"/>
        <end position="415"/>
    </location>
</feature>
<name>A0A8J3I2B4_9CHLR</name>
<dbReference type="AlphaFoldDB" id="A0A8J3I2B4"/>
<feature type="transmembrane region" description="Helical" evidence="9">
    <location>
        <begin position="235"/>
        <end position="253"/>
    </location>
</feature>
<evidence type="ECO:0000256" key="8">
    <source>
        <dbReference type="SAM" id="MobiDB-lite"/>
    </source>
</evidence>
<comment type="caution">
    <text evidence="10">The sequence shown here is derived from an EMBL/GenBank/DDBJ whole genome shotgun (WGS) entry which is preliminary data.</text>
</comment>
<dbReference type="Proteomes" id="UP000612362">
    <property type="component" value="Unassembled WGS sequence"/>
</dbReference>
<keyword evidence="2" id="KW-1003">Cell membrane</keyword>
<feature type="transmembrane region" description="Helical" evidence="9">
    <location>
        <begin position="174"/>
        <end position="198"/>
    </location>
</feature>
<evidence type="ECO:0000256" key="3">
    <source>
        <dbReference type="ARBA" id="ARBA00022679"/>
    </source>
</evidence>
<keyword evidence="3 10" id="KW-0808">Transferase</keyword>
<dbReference type="GO" id="GO:0044038">
    <property type="term" value="P:cell wall macromolecule biosynthetic process"/>
    <property type="evidence" value="ECO:0007669"/>
    <property type="project" value="TreeGrafter"/>
</dbReference>
<feature type="transmembrane region" description="Helical" evidence="9">
    <location>
        <begin position="128"/>
        <end position="154"/>
    </location>
</feature>
<gene>
    <name evidence="10" type="ORF">KSX_31100</name>
</gene>
<keyword evidence="6 9" id="KW-0472">Membrane</keyword>
<dbReference type="GO" id="GO:0016780">
    <property type="term" value="F:phosphotransferase activity, for other substituted phosphate groups"/>
    <property type="evidence" value="ECO:0007669"/>
    <property type="project" value="InterPro"/>
</dbReference>
<protein>
    <submittedName>
        <fullName evidence="10">Undecaprenyl-phosphate alpha-N-acetylglucosaminyl 1-phosphate transferase</fullName>
    </submittedName>
</protein>
<evidence type="ECO:0000256" key="5">
    <source>
        <dbReference type="ARBA" id="ARBA00022989"/>
    </source>
</evidence>
<dbReference type="GO" id="GO:0005886">
    <property type="term" value="C:plasma membrane"/>
    <property type="evidence" value="ECO:0007669"/>
    <property type="project" value="UniProtKB-SubCell"/>
</dbReference>
<feature type="binding site" evidence="7">
    <location>
        <position position="266"/>
    </location>
    <ligand>
        <name>Mg(2+)</name>
        <dbReference type="ChEBI" id="CHEBI:18420"/>
    </ligand>
</feature>
<feature type="transmembrane region" description="Helical" evidence="9">
    <location>
        <begin position="362"/>
        <end position="379"/>
    </location>
</feature>
<dbReference type="RefSeq" id="WP_220194307.1">
    <property type="nucleotide sequence ID" value="NZ_BNJF01000001.1"/>
</dbReference>
<dbReference type="CDD" id="cd06853">
    <property type="entry name" value="GT_WecA_like"/>
    <property type="match status" value="1"/>
</dbReference>
<feature type="transmembrane region" description="Helical" evidence="9">
    <location>
        <begin position="338"/>
        <end position="356"/>
    </location>
</feature>
<dbReference type="PROSITE" id="PS01348">
    <property type="entry name" value="MRAY_2"/>
    <property type="match status" value="1"/>
</dbReference>
<feature type="transmembrane region" description="Helical" evidence="9">
    <location>
        <begin position="287"/>
        <end position="306"/>
    </location>
</feature>
<keyword evidence="7" id="KW-0479">Metal-binding</keyword>
<dbReference type="PANTHER" id="PTHR22926">
    <property type="entry name" value="PHOSPHO-N-ACETYLMURAMOYL-PENTAPEPTIDE-TRANSFERASE"/>
    <property type="match status" value="1"/>
</dbReference>
<evidence type="ECO:0000313" key="11">
    <source>
        <dbReference type="Proteomes" id="UP000612362"/>
    </source>
</evidence>
<evidence type="ECO:0000256" key="9">
    <source>
        <dbReference type="SAM" id="Phobius"/>
    </source>
</evidence>